<evidence type="ECO:0000256" key="1">
    <source>
        <dbReference type="ARBA" id="ARBA00004236"/>
    </source>
</evidence>
<dbReference type="InterPro" id="IPR001460">
    <property type="entry name" value="PCN-bd_Tpept"/>
</dbReference>
<dbReference type="InterPro" id="IPR036950">
    <property type="entry name" value="PBP_transglycosylase"/>
</dbReference>
<dbReference type="Gene3D" id="3.40.710.10">
    <property type="entry name" value="DD-peptidase/beta-lactamase superfamily"/>
    <property type="match status" value="1"/>
</dbReference>
<reference evidence="19 20" key="2">
    <citation type="journal article" date="2009" name="Proc. Natl. Acad. Sci. U.S.A.">
        <title>On the chimeric nature, thermophilic origin, and phylogenetic placement of the Thermotogales.</title>
        <authorList>
            <person name="Zhaxybayeva O."/>
            <person name="Swithers K.S."/>
            <person name="Lapierre P."/>
            <person name="Fournier G.P."/>
            <person name="Bickhart D.M."/>
            <person name="DeBoy R.T."/>
            <person name="Nelson K.E."/>
            <person name="Nesbo C.L."/>
            <person name="Doolittle W.F."/>
            <person name="Gogarten J.P."/>
            <person name="Noll K.M."/>
        </authorList>
    </citation>
    <scope>NUCLEOTIDE SEQUENCE [LARGE SCALE GENOMIC DNA]</scope>
    <source>
        <strain evidence="20">ATCC BAA-301 / DSM 14385 / NBRC 107922 / TMO</strain>
    </source>
</reference>
<evidence type="ECO:0000256" key="16">
    <source>
        <dbReference type="ARBA" id="ARBA00049902"/>
    </source>
</evidence>
<dbReference type="FunFam" id="1.10.3810.10:FF:000001">
    <property type="entry name" value="Penicillin-binding protein 1A"/>
    <property type="match status" value="1"/>
</dbReference>
<evidence type="ECO:0000256" key="8">
    <source>
        <dbReference type="ARBA" id="ARBA00022679"/>
    </source>
</evidence>
<sequence>MRKISFFTGLFVSLGLLWFIYFSTIKNLDSPESHLPTGLIILYNDGSPVMLSRCFWKDLSQVPPSIINALLSSEDKNFTRHIGIDLAGIARATVRNISQMSISEGGSTITQQLARTLYLSPERSWTRKIKEMFIALWIERVRTKDEILQMYLNSVYMGNGLYGFASASKYYFDKDLSELSLEEGAILIGTVRSPENFNPKDNPDLSKKKARTVLKAMVNENYLRNDQYEMLATKIDKMDFPKIGEQNFDEEIFWRIVRELNSIGFGLNELRQGYKIYTTLDPLLSRLINDIDEKNVSLEAINPSTGTILAYKGVGVTYPEGRRLIGSSVKPLYYYLALLEGWGPESKLSDLPIKIGDWTPENFDKKYKGSVTLADALIESRNVPSVNLFMQLGKDKVIEFLKKELMLNGYYPNDITVSLGTIESAPEELLKCYAAIFNGGAVLKPYVVKAIEDPFGRIVYRALPQVLNVVKPRENDPIVASGLLLDIMKQVVNIGTGVYARQKVPVAGKTGTSDRNAWFIGGDSHIILSVVVDGENITGGTRAAPLWAKIMSSYPYRGVFPGWKTQTSDKIKNTRAVPTIDAERIIQWLSEGKLSEETLMEMIKTMSDEMVLDILSALNQFSPELARELWEKIKDTRSW</sequence>
<comment type="catalytic activity">
    <reaction evidence="15">
        <text>Preferential cleavage: (Ac)2-L-Lys-D-Ala-|-D-Ala. Also transpeptidation of peptidyl-alanyl moieties that are N-acyl substituents of D-alanine.</text>
        <dbReference type="EC" id="3.4.16.4"/>
    </reaction>
</comment>
<evidence type="ECO:0000313" key="20">
    <source>
        <dbReference type="Proteomes" id="UP000002016"/>
    </source>
</evidence>
<evidence type="ECO:0000256" key="11">
    <source>
        <dbReference type="ARBA" id="ARBA00022984"/>
    </source>
</evidence>
<evidence type="ECO:0000256" key="12">
    <source>
        <dbReference type="ARBA" id="ARBA00023136"/>
    </source>
</evidence>
<dbReference type="KEGG" id="tle:Tlet_0244"/>
<evidence type="ECO:0000256" key="14">
    <source>
        <dbReference type="ARBA" id="ARBA00023316"/>
    </source>
</evidence>
<gene>
    <name evidence="19" type="ordered locus">Tlet_0244</name>
</gene>
<comment type="similarity">
    <text evidence="3">In the N-terminal section; belongs to the glycosyltransferase 51 family.</text>
</comment>
<evidence type="ECO:0000256" key="13">
    <source>
        <dbReference type="ARBA" id="ARBA00023268"/>
    </source>
</evidence>
<dbReference type="PANTHER" id="PTHR32282">
    <property type="entry name" value="BINDING PROTEIN TRANSPEPTIDASE, PUTATIVE-RELATED"/>
    <property type="match status" value="1"/>
</dbReference>
<keyword evidence="12" id="KW-0472">Membrane</keyword>
<dbReference type="GO" id="GO:0009002">
    <property type="term" value="F:serine-type D-Ala-D-Ala carboxypeptidase activity"/>
    <property type="evidence" value="ECO:0007669"/>
    <property type="project" value="UniProtKB-EC"/>
</dbReference>
<dbReference type="RefSeq" id="WP_012002295.1">
    <property type="nucleotide sequence ID" value="NC_009828.1"/>
</dbReference>
<dbReference type="InterPro" id="IPR001264">
    <property type="entry name" value="Glyco_trans_51"/>
</dbReference>
<evidence type="ECO:0000256" key="7">
    <source>
        <dbReference type="ARBA" id="ARBA00022676"/>
    </source>
</evidence>
<keyword evidence="11" id="KW-0573">Peptidoglycan synthesis</keyword>
<keyword evidence="7" id="KW-0328">Glycosyltransferase</keyword>
<evidence type="ECO:0000259" key="18">
    <source>
        <dbReference type="Pfam" id="PF00912"/>
    </source>
</evidence>
<keyword evidence="20" id="KW-1185">Reference proteome</keyword>
<dbReference type="STRING" id="416591.Tlet_0244"/>
<dbReference type="GO" id="GO:0009252">
    <property type="term" value="P:peptidoglycan biosynthetic process"/>
    <property type="evidence" value="ECO:0007669"/>
    <property type="project" value="UniProtKB-KW"/>
</dbReference>
<organism evidence="19 20">
    <name type="scientific">Pseudothermotoga lettingae (strain ATCC BAA-301 / DSM 14385 / NBRC 107922 / TMO)</name>
    <name type="common">Thermotoga lettingae</name>
    <dbReference type="NCBI Taxonomy" id="416591"/>
    <lineage>
        <taxon>Bacteria</taxon>
        <taxon>Thermotogati</taxon>
        <taxon>Thermotogota</taxon>
        <taxon>Thermotogae</taxon>
        <taxon>Thermotogales</taxon>
        <taxon>Thermotogaceae</taxon>
        <taxon>Pseudothermotoga</taxon>
    </lineage>
</organism>
<keyword evidence="6" id="KW-0645">Protease</keyword>
<evidence type="ECO:0000256" key="5">
    <source>
        <dbReference type="ARBA" id="ARBA00022645"/>
    </source>
</evidence>
<dbReference type="HOGENOM" id="CLU_006354_2_7_0"/>
<evidence type="ECO:0000313" key="19">
    <source>
        <dbReference type="EMBL" id="ABV32814.1"/>
    </source>
</evidence>
<dbReference type="InterPro" id="IPR050396">
    <property type="entry name" value="Glycosyltr_51/Transpeptidase"/>
</dbReference>
<dbReference type="GO" id="GO:0008955">
    <property type="term" value="F:peptidoglycan glycosyltransferase activity"/>
    <property type="evidence" value="ECO:0007669"/>
    <property type="project" value="UniProtKB-EC"/>
</dbReference>
<keyword evidence="14" id="KW-0961">Cell wall biogenesis/degradation</keyword>
<feature type="domain" description="Glycosyl transferase family 51" evidence="18">
    <location>
        <begin position="56"/>
        <end position="217"/>
    </location>
</feature>
<dbReference type="GO" id="GO:0030288">
    <property type="term" value="C:outer membrane-bounded periplasmic space"/>
    <property type="evidence" value="ECO:0007669"/>
    <property type="project" value="TreeGrafter"/>
</dbReference>
<evidence type="ECO:0000256" key="15">
    <source>
        <dbReference type="ARBA" id="ARBA00034000"/>
    </source>
</evidence>
<dbReference type="Pfam" id="PF00905">
    <property type="entry name" value="Transpeptidase"/>
    <property type="match status" value="1"/>
</dbReference>
<dbReference type="eggNOG" id="COG0744">
    <property type="taxonomic scope" value="Bacteria"/>
</dbReference>
<dbReference type="OrthoDB" id="9766909at2"/>
<dbReference type="SUPFAM" id="SSF53955">
    <property type="entry name" value="Lysozyme-like"/>
    <property type="match status" value="1"/>
</dbReference>
<proteinExistence type="inferred from homology"/>
<evidence type="ECO:0000256" key="6">
    <source>
        <dbReference type="ARBA" id="ARBA00022670"/>
    </source>
</evidence>
<dbReference type="GO" id="GO:0008658">
    <property type="term" value="F:penicillin binding"/>
    <property type="evidence" value="ECO:0007669"/>
    <property type="project" value="InterPro"/>
</dbReference>
<dbReference type="GO" id="GO:0006508">
    <property type="term" value="P:proteolysis"/>
    <property type="evidence" value="ECO:0007669"/>
    <property type="project" value="UniProtKB-KW"/>
</dbReference>
<keyword evidence="8 19" id="KW-0808">Transferase</keyword>
<dbReference type="Pfam" id="PF00912">
    <property type="entry name" value="Transgly"/>
    <property type="match status" value="1"/>
</dbReference>
<protein>
    <submittedName>
        <fullName evidence="19">Glycosyl transferase family 51</fullName>
    </submittedName>
</protein>
<evidence type="ECO:0000256" key="4">
    <source>
        <dbReference type="ARBA" id="ARBA00022475"/>
    </source>
</evidence>
<dbReference type="SUPFAM" id="SSF56601">
    <property type="entry name" value="beta-lactamase/transpeptidase-like"/>
    <property type="match status" value="1"/>
</dbReference>
<feature type="domain" description="Penicillin-binding protein transpeptidase" evidence="17">
    <location>
        <begin position="320"/>
        <end position="551"/>
    </location>
</feature>
<keyword evidence="5" id="KW-0121">Carboxypeptidase</keyword>
<dbReference type="GO" id="GO:0005886">
    <property type="term" value="C:plasma membrane"/>
    <property type="evidence" value="ECO:0007669"/>
    <property type="project" value="UniProtKB-SubCell"/>
</dbReference>
<dbReference type="InterPro" id="IPR012338">
    <property type="entry name" value="Beta-lactam/transpept-like"/>
</dbReference>
<evidence type="ECO:0000259" key="17">
    <source>
        <dbReference type="Pfam" id="PF00905"/>
    </source>
</evidence>
<keyword evidence="4" id="KW-1003">Cell membrane</keyword>
<name>A8F3T0_PSELT</name>
<dbReference type="GO" id="GO:0071555">
    <property type="term" value="P:cell wall organization"/>
    <property type="evidence" value="ECO:0007669"/>
    <property type="project" value="UniProtKB-KW"/>
</dbReference>
<evidence type="ECO:0000256" key="2">
    <source>
        <dbReference type="ARBA" id="ARBA00007090"/>
    </source>
</evidence>
<comment type="catalytic activity">
    <reaction evidence="16">
        <text>[GlcNAc-(1-&gt;4)-Mur2Ac(oyl-L-Ala-gamma-D-Glu-L-Lys-D-Ala-D-Ala)](n)-di-trans,octa-cis-undecaprenyl diphosphate + beta-D-GlcNAc-(1-&gt;4)-Mur2Ac(oyl-L-Ala-gamma-D-Glu-L-Lys-D-Ala-D-Ala)-di-trans,octa-cis-undecaprenyl diphosphate = [GlcNAc-(1-&gt;4)-Mur2Ac(oyl-L-Ala-gamma-D-Glu-L-Lys-D-Ala-D-Ala)](n+1)-di-trans,octa-cis-undecaprenyl diphosphate + di-trans,octa-cis-undecaprenyl diphosphate + H(+)</text>
        <dbReference type="Rhea" id="RHEA:23708"/>
        <dbReference type="Rhea" id="RHEA-COMP:9602"/>
        <dbReference type="Rhea" id="RHEA-COMP:9603"/>
        <dbReference type="ChEBI" id="CHEBI:15378"/>
        <dbReference type="ChEBI" id="CHEBI:58405"/>
        <dbReference type="ChEBI" id="CHEBI:60033"/>
        <dbReference type="ChEBI" id="CHEBI:78435"/>
        <dbReference type="EC" id="2.4.99.28"/>
    </reaction>
</comment>
<dbReference type="CAZy" id="GT51">
    <property type="family name" value="Glycosyltransferase Family 51"/>
</dbReference>
<evidence type="ECO:0000256" key="10">
    <source>
        <dbReference type="ARBA" id="ARBA00022960"/>
    </source>
</evidence>
<evidence type="ECO:0000256" key="9">
    <source>
        <dbReference type="ARBA" id="ARBA00022801"/>
    </source>
</evidence>
<accession>A8F3T0</accession>
<dbReference type="Gene3D" id="1.10.3810.10">
    <property type="entry name" value="Biosynthetic peptidoglycan transglycosylase-like"/>
    <property type="match status" value="1"/>
</dbReference>
<reference evidence="19 20" key="1">
    <citation type="submission" date="2007-08" db="EMBL/GenBank/DDBJ databases">
        <title>Complete sequence of Thermotoga lettingae TMO.</title>
        <authorList>
            <consortium name="US DOE Joint Genome Institute"/>
            <person name="Copeland A."/>
            <person name="Lucas S."/>
            <person name="Lapidus A."/>
            <person name="Barry K."/>
            <person name="Glavina del Rio T."/>
            <person name="Dalin E."/>
            <person name="Tice H."/>
            <person name="Pitluck S."/>
            <person name="Foster B."/>
            <person name="Bruce D."/>
            <person name="Schmutz J."/>
            <person name="Larimer F."/>
            <person name="Land M."/>
            <person name="Hauser L."/>
            <person name="Kyrpides N."/>
            <person name="Mikhailova N."/>
            <person name="Nelson K."/>
            <person name="Gogarten J.P."/>
            <person name="Noll K."/>
            <person name="Richardson P."/>
        </authorList>
    </citation>
    <scope>NUCLEOTIDE SEQUENCE [LARGE SCALE GENOMIC DNA]</scope>
    <source>
        <strain evidence="20">ATCC BAA-301 / DSM 14385 / NBRC 107922 / TMO</strain>
    </source>
</reference>
<dbReference type="GO" id="GO:0008360">
    <property type="term" value="P:regulation of cell shape"/>
    <property type="evidence" value="ECO:0007669"/>
    <property type="project" value="UniProtKB-KW"/>
</dbReference>
<dbReference type="InterPro" id="IPR023346">
    <property type="entry name" value="Lysozyme-like_dom_sf"/>
</dbReference>
<keyword evidence="13" id="KW-0511">Multifunctional enzyme</keyword>
<comment type="similarity">
    <text evidence="2">In the C-terminal section; belongs to the transpeptidase family.</text>
</comment>
<dbReference type="AlphaFoldDB" id="A8F3T0"/>
<keyword evidence="9" id="KW-0378">Hydrolase</keyword>
<evidence type="ECO:0000256" key="3">
    <source>
        <dbReference type="ARBA" id="ARBA00007739"/>
    </source>
</evidence>
<comment type="subcellular location">
    <subcellularLocation>
        <location evidence="1">Cell membrane</location>
    </subcellularLocation>
</comment>
<keyword evidence="10" id="KW-0133">Cell shape</keyword>
<dbReference type="Proteomes" id="UP000002016">
    <property type="component" value="Chromosome"/>
</dbReference>
<dbReference type="PANTHER" id="PTHR32282:SF11">
    <property type="entry name" value="PENICILLIN-BINDING PROTEIN 1B"/>
    <property type="match status" value="1"/>
</dbReference>
<dbReference type="EMBL" id="CP000812">
    <property type="protein sequence ID" value="ABV32814.1"/>
    <property type="molecule type" value="Genomic_DNA"/>
</dbReference>